<dbReference type="RefSeq" id="WP_174410377.1">
    <property type="nucleotide sequence ID" value="NZ_BLVP01000009.1"/>
</dbReference>
<evidence type="ECO:0008006" key="3">
    <source>
        <dbReference type="Google" id="ProtNLM"/>
    </source>
</evidence>
<name>A0A7J0BVN5_9BACT</name>
<organism evidence="1 2">
    <name type="scientific">Desulfovibrio psychrotolerans</name>
    <dbReference type="NCBI Taxonomy" id="415242"/>
    <lineage>
        <taxon>Bacteria</taxon>
        <taxon>Pseudomonadati</taxon>
        <taxon>Thermodesulfobacteriota</taxon>
        <taxon>Desulfovibrionia</taxon>
        <taxon>Desulfovibrionales</taxon>
        <taxon>Desulfovibrionaceae</taxon>
        <taxon>Desulfovibrio</taxon>
    </lineage>
</organism>
<accession>A0A7J0BVN5</accession>
<dbReference type="EMBL" id="BLVP01000009">
    <property type="protein sequence ID" value="GFM37738.1"/>
    <property type="molecule type" value="Genomic_DNA"/>
</dbReference>
<sequence length="247" mass="28834">MADALLLGVDRERLARLRRQLDVLALSPEAKKRLVREMAMEVRRQSRRNIKQQRCVDGTPMAPRKMYKRNRHGRLERRKDGRADMKMLVGLGRLMSIEASRVGRGQVSWKSTYTAKIADKHQHGKEEQYSTRRNRVSRNESDFYNPKARVERWLAKELLRLGYRKEVKLKSGRVRLQRVSQSWIVQNMTRGEAMAIWQQLSGYEAPDSWAVGVPERPFLGVNARQSGEMLEELAQIALNRLRRKGKI</sequence>
<dbReference type="Proteomes" id="UP000503820">
    <property type="component" value="Unassembled WGS sequence"/>
</dbReference>
<comment type="caution">
    <text evidence="1">The sequence shown here is derived from an EMBL/GenBank/DDBJ whole genome shotgun (WGS) entry which is preliminary data.</text>
</comment>
<dbReference type="InterPro" id="IPR006522">
    <property type="entry name" value="Phage_virion_morphogenesis"/>
</dbReference>
<evidence type="ECO:0000313" key="2">
    <source>
        <dbReference type="Proteomes" id="UP000503820"/>
    </source>
</evidence>
<dbReference type="AlphaFoldDB" id="A0A7J0BVN5"/>
<evidence type="ECO:0000313" key="1">
    <source>
        <dbReference type="EMBL" id="GFM37738.1"/>
    </source>
</evidence>
<protein>
    <recommendedName>
        <fullName evidence="3">Virion morphogenesis protein</fullName>
    </recommendedName>
</protein>
<keyword evidence="2" id="KW-1185">Reference proteome</keyword>
<reference evidence="1 2" key="1">
    <citation type="submission" date="2020-05" db="EMBL/GenBank/DDBJ databases">
        <title>Draft genome sequence of Desulfovibrio psychrotolerans JS1T.</title>
        <authorList>
            <person name="Ueno A."/>
            <person name="Tamazawa S."/>
            <person name="Tamamura S."/>
            <person name="Murakami T."/>
            <person name="Kiyama T."/>
            <person name="Inomata H."/>
            <person name="Amano Y."/>
            <person name="Miyakawa K."/>
            <person name="Tamaki H."/>
            <person name="Naganuma T."/>
            <person name="Kaneko K."/>
        </authorList>
    </citation>
    <scope>NUCLEOTIDE SEQUENCE [LARGE SCALE GENOMIC DNA]</scope>
    <source>
        <strain evidence="1 2">JS1</strain>
    </source>
</reference>
<gene>
    <name evidence="1" type="ORF">DSM19430T_24220</name>
</gene>
<proteinExistence type="predicted"/>
<dbReference type="Pfam" id="PF05069">
    <property type="entry name" value="Phage_tail_S"/>
    <property type="match status" value="1"/>
</dbReference>